<dbReference type="GO" id="GO:0034722">
    <property type="term" value="F:gamma-glutamyl-peptidase activity"/>
    <property type="evidence" value="ECO:0007669"/>
    <property type="project" value="TreeGrafter"/>
</dbReference>
<dbReference type="EMBL" id="BEZZ01052618">
    <property type="protein sequence ID" value="GCC41121.1"/>
    <property type="molecule type" value="Genomic_DNA"/>
</dbReference>
<evidence type="ECO:0000313" key="3">
    <source>
        <dbReference type="EMBL" id="GCC41121.1"/>
    </source>
</evidence>
<feature type="non-terminal residue" evidence="3">
    <location>
        <position position="93"/>
    </location>
</feature>
<feature type="active site" description="Nucleophile" evidence="1">
    <location>
        <position position="25"/>
    </location>
</feature>
<name>A0A401TER8_CHIPU</name>
<organism evidence="3 4">
    <name type="scientific">Chiloscyllium punctatum</name>
    <name type="common">Brownbanded bambooshark</name>
    <name type="synonym">Hemiscyllium punctatum</name>
    <dbReference type="NCBI Taxonomy" id="137246"/>
    <lineage>
        <taxon>Eukaryota</taxon>
        <taxon>Metazoa</taxon>
        <taxon>Chordata</taxon>
        <taxon>Craniata</taxon>
        <taxon>Vertebrata</taxon>
        <taxon>Chondrichthyes</taxon>
        <taxon>Elasmobranchii</taxon>
        <taxon>Galeomorphii</taxon>
        <taxon>Galeoidea</taxon>
        <taxon>Orectolobiformes</taxon>
        <taxon>Hemiscylliidae</taxon>
        <taxon>Chiloscyllium</taxon>
    </lineage>
</organism>
<evidence type="ECO:0000313" key="4">
    <source>
        <dbReference type="Proteomes" id="UP000287033"/>
    </source>
</evidence>
<dbReference type="STRING" id="137246.A0A401TER8"/>
<sequence length="93" mass="10346">ECKGDCFCLVQACDQGDYFPIWGTCMGQQQLTALTAGEDLLVRTDSSNVALTLEFTEEGKSSRMFKGFPPELMEVLSQKPLTGNFHKFSITEQ</sequence>
<dbReference type="PROSITE" id="PS51275">
    <property type="entry name" value="PEPTIDASE_C26_GGH"/>
    <property type="match status" value="1"/>
</dbReference>
<dbReference type="OrthoDB" id="9933462at2759"/>
<dbReference type="SUPFAM" id="SSF52317">
    <property type="entry name" value="Class I glutamine amidotransferase-like"/>
    <property type="match status" value="1"/>
</dbReference>
<keyword evidence="4" id="KW-1185">Reference proteome</keyword>
<dbReference type="InterPro" id="IPR015527">
    <property type="entry name" value="Pept_C26_g-glut_hydrolase"/>
</dbReference>
<reference evidence="3 4" key="1">
    <citation type="journal article" date="2018" name="Nat. Ecol. Evol.">
        <title>Shark genomes provide insights into elasmobranch evolution and the origin of vertebrates.</title>
        <authorList>
            <person name="Hara Y"/>
            <person name="Yamaguchi K"/>
            <person name="Onimaru K"/>
            <person name="Kadota M"/>
            <person name="Koyanagi M"/>
            <person name="Keeley SD"/>
            <person name="Tatsumi K"/>
            <person name="Tanaka K"/>
            <person name="Motone F"/>
            <person name="Kageyama Y"/>
            <person name="Nozu R"/>
            <person name="Adachi N"/>
            <person name="Nishimura O"/>
            <person name="Nakagawa R"/>
            <person name="Tanegashima C"/>
            <person name="Kiyatake I"/>
            <person name="Matsumoto R"/>
            <person name="Murakumo K"/>
            <person name="Nishida K"/>
            <person name="Terakita A"/>
            <person name="Kuratani S"/>
            <person name="Sato K"/>
            <person name="Hyodo S Kuraku.S."/>
        </authorList>
    </citation>
    <scope>NUCLEOTIDE SEQUENCE [LARGE SCALE GENOMIC DNA]</scope>
</reference>
<gene>
    <name evidence="3" type="ORF">chiPu_0025126</name>
</gene>
<proteinExistence type="predicted"/>
<dbReference type="Gene3D" id="3.40.50.880">
    <property type="match status" value="1"/>
</dbReference>
<dbReference type="InterPro" id="IPR029062">
    <property type="entry name" value="Class_I_gatase-like"/>
</dbReference>
<feature type="non-terminal residue" evidence="3">
    <location>
        <position position="1"/>
    </location>
</feature>
<dbReference type="AlphaFoldDB" id="A0A401TER8"/>
<comment type="caution">
    <text evidence="2">Lacks conserved residue(s) required for the propagation of feature annotation.</text>
</comment>
<comment type="caution">
    <text evidence="3">The sequence shown here is derived from an EMBL/GenBank/DDBJ whole genome shotgun (WGS) entry which is preliminary data.</text>
</comment>
<accession>A0A401TER8</accession>
<dbReference type="PANTHER" id="PTHR11315:SF0">
    <property type="entry name" value="FOLATE GAMMA-GLUTAMYL HYDROLASE"/>
    <property type="match status" value="1"/>
</dbReference>
<dbReference type="PANTHER" id="PTHR11315">
    <property type="entry name" value="PROTEASE FAMILY C26 GAMMA-GLUTAMYL HYDROLASE"/>
    <property type="match status" value="1"/>
</dbReference>
<protein>
    <submittedName>
        <fullName evidence="3">Uncharacterized protein</fullName>
    </submittedName>
</protein>
<evidence type="ECO:0000256" key="2">
    <source>
        <dbReference type="PROSITE-ProRule" id="PRU00607"/>
    </source>
</evidence>
<evidence type="ECO:0000256" key="1">
    <source>
        <dbReference type="PIRSR" id="PIRSR615527-1"/>
    </source>
</evidence>
<dbReference type="GO" id="GO:0046900">
    <property type="term" value="P:tetrahydrofolylpolyglutamate metabolic process"/>
    <property type="evidence" value="ECO:0007669"/>
    <property type="project" value="TreeGrafter"/>
</dbReference>
<dbReference type="Proteomes" id="UP000287033">
    <property type="component" value="Unassembled WGS sequence"/>
</dbReference>
<dbReference type="GO" id="GO:0005773">
    <property type="term" value="C:vacuole"/>
    <property type="evidence" value="ECO:0007669"/>
    <property type="project" value="TreeGrafter"/>
</dbReference>